<dbReference type="RefSeq" id="WP_163083559.1">
    <property type="nucleotide sequence ID" value="NZ_JAAAWN010000002.1"/>
</dbReference>
<dbReference type="Proteomes" id="UP000470213">
    <property type="component" value="Unassembled WGS sequence"/>
</dbReference>
<dbReference type="AlphaFoldDB" id="A0A7X5LIG9"/>
<dbReference type="PANTHER" id="PTHR45947:SF3">
    <property type="entry name" value="SULFOQUINOVOSYL TRANSFERASE SQD2"/>
    <property type="match status" value="1"/>
</dbReference>
<dbReference type="InterPro" id="IPR028098">
    <property type="entry name" value="Glyco_trans_4-like_N"/>
</dbReference>
<keyword evidence="4" id="KW-1185">Reference proteome</keyword>
<dbReference type="CDD" id="cd03801">
    <property type="entry name" value="GT4_PimA-like"/>
    <property type="match status" value="1"/>
</dbReference>
<feature type="domain" description="Glycosyl transferase family 1" evidence="1">
    <location>
        <begin position="192"/>
        <end position="307"/>
    </location>
</feature>
<dbReference type="InterPro" id="IPR050194">
    <property type="entry name" value="Glycosyltransferase_grp1"/>
</dbReference>
<evidence type="ECO:0000313" key="3">
    <source>
        <dbReference type="EMBL" id="NDV89961.1"/>
    </source>
</evidence>
<dbReference type="PANTHER" id="PTHR45947">
    <property type="entry name" value="SULFOQUINOVOSYL TRANSFERASE SQD2"/>
    <property type="match status" value="1"/>
</dbReference>
<evidence type="ECO:0000313" key="4">
    <source>
        <dbReference type="Proteomes" id="UP000470213"/>
    </source>
</evidence>
<dbReference type="GO" id="GO:0016757">
    <property type="term" value="F:glycosyltransferase activity"/>
    <property type="evidence" value="ECO:0007669"/>
    <property type="project" value="InterPro"/>
</dbReference>
<evidence type="ECO:0000259" key="1">
    <source>
        <dbReference type="Pfam" id="PF00534"/>
    </source>
</evidence>
<dbReference type="InterPro" id="IPR001296">
    <property type="entry name" value="Glyco_trans_1"/>
</dbReference>
<accession>A0A7X5LIG9</accession>
<proteinExistence type="predicted"/>
<dbReference type="SUPFAM" id="SSF53756">
    <property type="entry name" value="UDP-Glycosyltransferase/glycogen phosphorylase"/>
    <property type="match status" value="1"/>
</dbReference>
<dbReference type="Pfam" id="PF00534">
    <property type="entry name" value="Glycos_transf_1"/>
    <property type="match status" value="1"/>
</dbReference>
<reference evidence="3 4" key="1">
    <citation type="submission" date="2020-01" db="EMBL/GenBank/DDBJ databases">
        <authorList>
            <person name="Chen J."/>
            <person name="Zhu S."/>
            <person name="Yang J."/>
        </authorList>
    </citation>
    <scope>NUCLEOTIDE SEQUENCE [LARGE SCALE GENOMIC DNA]</scope>
    <source>
        <strain evidence="3 4">345S023</strain>
    </source>
</reference>
<gene>
    <name evidence="3" type="ORF">GTH32_01960</name>
</gene>
<keyword evidence="3" id="KW-0808">Transferase</keyword>
<evidence type="ECO:0000259" key="2">
    <source>
        <dbReference type="Pfam" id="PF13439"/>
    </source>
</evidence>
<dbReference type="EMBL" id="JAAAWN010000002">
    <property type="protein sequence ID" value="NDV89961.1"/>
    <property type="molecule type" value="Genomic_DNA"/>
</dbReference>
<protein>
    <submittedName>
        <fullName evidence="3">Glycosyltransferase</fullName>
    </submittedName>
</protein>
<comment type="caution">
    <text evidence="3">The sequence shown here is derived from an EMBL/GenBank/DDBJ whole genome shotgun (WGS) entry which is preliminary data.</text>
</comment>
<sequence>MKVLHVCESVTGGIATYLNELIPHQISLYGIENVRLIVAREQAKEIILPSRVIVTFEQLSRSSLVAQYRMSQTYFKQVKDFQPSVVHVHSTFAGLWFRLPLLWKKKKPYKVVYCSHGWAFDMQKPMWIKHIFAFAEKALLHCTDNVVCISEHDKKLAASFGISTKKLKVVKNTVELADKKITPVDLDPNLINYLYVGRFDEQKGFDILSDAVHASENRNFRVYCIGGAVVSSTDTAQCFEDPRLIALGWKPKNEVLRYMKGCEALIVPSRWEGFGLVALEALVCGCPVFHSGAGGLPEILPNSEYSTQLAAPMVESIQKLFDRTSKRMLVERKRQLSKVFKLTYTVKNLAEELNEIYKN</sequence>
<organism evidence="3 4">
    <name type="scientific">Alteromonas profundi</name>
    <dbReference type="NCBI Taxonomy" id="2696062"/>
    <lineage>
        <taxon>Bacteria</taxon>
        <taxon>Pseudomonadati</taxon>
        <taxon>Pseudomonadota</taxon>
        <taxon>Gammaproteobacteria</taxon>
        <taxon>Alteromonadales</taxon>
        <taxon>Alteromonadaceae</taxon>
        <taxon>Alteromonas/Salinimonas group</taxon>
        <taxon>Alteromonas</taxon>
    </lineage>
</organism>
<name>A0A7X5LIG9_9ALTE</name>
<feature type="domain" description="Glycosyltransferase subfamily 4-like N-terminal" evidence="2">
    <location>
        <begin position="12"/>
        <end position="176"/>
    </location>
</feature>
<dbReference type="Pfam" id="PF13439">
    <property type="entry name" value="Glyco_transf_4"/>
    <property type="match status" value="1"/>
</dbReference>
<dbReference type="Gene3D" id="3.40.50.2000">
    <property type="entry name" value="Glycogen Phosphorylase B"/>
    <property type="match status" value="2"/>
</dbReference>